<evidence type="ECO:0000313" key="3">
    <source>
        <dbReference type="Proteomes" id="UP000663880"/>
    </source>
</evidence>
<protein>
    <submittedName>
        <fullName evidence="2">Uncharacterized protein</fullName>
    </submittedName>
</protein>
<dbReference type="EMBL" id="CAJOBZ010000031">
    <property type="protein sequence ID" value="CAF4891331.1"/>
    <property type="molecule type" value="Genomic_DNA"/>
</dbReference>
<sequence>MLRTPNIRDLRRLVPVLVPSESYSTQDSMSTVENDSLTTHDHPGKRKKRMNPVDVEILKISQSSIKVQKSNSPETK</sequence>
<comment type="caution">
    <text evidence="2">The sequence shown here is derived from an EMBL/GenBank/DDBJ whole genome shotgun (WGS) entry which is preliminary data.</text>
</comment>
<evidence type="ECO:0000256" key="1">
    <source>
        <dbReference type="SAM" id="MobiDB-lite"/>
    </source>
</evidence>
<reference evidence="2" key="1">
    <citation type="submission" date="2021-02" db="EMBL/GenBank/DDBJ databases">
        <authorList>
            <person name="Steward A R."/>
        </authorList>
    </citation>
    <scope>NUCLEOTIDE SEQUENCE</scope>
</reference>
<feature type="region of interest" description="Disordered" evidence="1">
    <location>
        <begin position="19"/>
        <end position="53"/>
    </location>
</feature>
<accession>A0A821UK09</accession>
<proteinExistence type="predicted"/>
<keyword evidence="3" id="KW-1185">Reference proteome</keyword>
<feature type="compositionally biased region" description="Polar residues" evidence="1">
    <location>
        <begin position="21"/>
        <end position="37"/>
    </location>
</feature>
<name>A0A821UK09_9NEOP</name>
<evidence type="ECO:0000313" key="2">
    <source>
        <dbReference type="EMBL" id="CAF4891331.1"/>
    </source>
</evidence>
<dbReference type="AlphaFoldDB" id="A0A821UK09"/>
<gene>
    <name evidence="2" type="ORF">PMACD_LOCUS10492</name>
</gene>
<dbReference type="Proteomes" id="UP000663880">
    <property type="component" value="Unassembled WGS sequence"/>
</dbReference>
<organism evidence="2 3">
    <name type="scientific">Pieris macdunnoughi</name>
    <dbReference type="NCBI Taxonomy" id="345717"/>
    <lineage>
        <taxon>Eukaryota</taxon>
        <taxon>Metazoa</taxon>
        <taxon>Ecdysozoa</taxon>
        <taxon>Arthropoda</taxon>
        <taxon>Hexapoda</taxon>
        <taxon>Insecta</taxon>
        <taxon>Pterygota</taxon>
        <taxon>Neoptera</taxon>
        <taxon>Endopterygota</taxon>
        <taxon>Lepidoptera</taxon>
        <taxon>Glossata</taxon>
        <taxon>Ditrysia</taxon>
        <taxon>Papilionoidea</taxon>
        <taxon>Pieridae</taxon>
        <taxon>Pierinae</taxon>
        <taxon>Pieris</taxon>
    </lineage>
</organism>